<dbReference type="Pfam" id="PF07914">
    <property type="entry name" value="DUF1679"/>
    <property type="match status" value="1"/>
</dbReference>
<proteinExistence type="predicted"/>
<dbReference type="InterPro" id="IPR012877">
    <property type="entry name" value="Dhs-27"/>
</dbReference>
<dbReference type="SUPFAM" id="SSF56112">
    <property type="entry name" value="Protein kinase-like (PK-like)"/>
    <property type="match status" value="1"/>
</dbReference>
<keyword evidence="2" id="KW-1185">Reference proteome</keyword>
<evidence type="ECO:0000313" key="2">
    <source>
        <dbReference type="Proteomes" id="UP000887575"/>
    </source>
</evidence>
<accession>A0AAF3EKL0</accession>
<dbReference type="AlphaFoldDB" id="A0AAF3EKL0"/>
<name>A0AAF3EKL0_9BILA</name>
<protein>
    <recommendedName>
        <fullName evidence="1">CHK kinase-like domain-containing protein</fullName>
    </recommendedName>
</protein>
<feature type="domain" description="CHK kinase-like" evidence="1">
    <location>
        <begin position="129"/>
        <end position="321"/>
    </location>
</feature>
<dbReference type="InterPro" id="IPR052961">
    <property type="entry name" value="Oxido-Kinase-like_Enzymes"/>
</dbReference>
<dbReference type="Proteomes" id="UP000887575">
    <property type="component" value="Unassembled WGS sequence"/>
</dbReference>
<dbReference type="InterPro" id="IPR015897">
    <property type="entry name" value="CHK_kinase-like"/>
</dbReference>
<evidence type="ECO:0000313" key="3">
    <source>
        <dbReference type="WBParaSite" id="MBELARI_LOCUS14491"/>
    </source>
</evidence>
<organism evidence="2 3">
    <name type="scientific">Mesorhabditis belari</name>
    <dbReference type="NCBI Taxonomy" id="2138241"/>
    <lineage>
        <taxon>Eukaryota</taxon>
        <taxon>Metazoa</taxon>
        <taxon>Ecdysozoa</taxon>
        <taxon>Nematoda</taxon>
        <taxon>Chromadorea</taxon>
        <taxon>Rhabditida</taxon>
        <taxon>Rhabditina</taxon>
        <taxon>Rhabditomorpha</taxon>
        <taxon>Rhabditoidea</taxon>
        <taxon>Rhabditidae</taxon>
        <taxon>Mesorhabditinae</taxon>
        <taxon>Mesorhabditis</taxon>
    </lineage>
</organism>
<dbReference type="SMART" id="SM00587">
    <property type="entry name" value="CHK"/>
    <property type="match status" value="1"/>
</dbReference>
<dbReference type="Gene3D" id="3.90.1200.10">
    <property type="match status" value="1"/>
</dbReference>
<dbReference type="InterPro" id="IPR011009">
    <property type="entry name" value="Kinase-like_dom_sf"/>
</dbReference>
<dbReference type="WBParaSite" id="MBELARI_LOCUS14491">
    <property type="protein sequence ID" value="MBELARI_LOCUS14491"/>
    <property type="gene ID" value="MBELARI_LOCUS14491"/>
</dbReference>
<sequence>MPTLFEDGDGYLKTHVHVEEIENELKKKFGEDFQLKEKDLTEKANPDGNTSLLATFERDGKKLLVKLPTCVKLRPMFTNENQGSLENLTKMVHNREIDFYEELLPKAPNMNVPQFVCGKKFDGDSGSGFSVMEMVKGRNLMTHEYAGFEATKQMLDNLAALAAISVKLSPEELKEHSNVPQTILDIQQIYFNKKSFGVSIDRLIAYIPEEKELFEEIRHFAIEKDLVNAEQLLSVNKRLGLPPVFVHADFWRGNVLFNETNQESFELSTILDWQCQKMGNPGEDLAKLYTFAVDKSHDFKSSDWEDLLKYYYSRLEHHLGEEKAPYTYDELLSSFNECLPPCALLVISYHPFNAESDKRKGLPESEWEAAKQMIVSNAVYIIRQVRDLLKAK</sequence>
<dbReference type="PANTHER" id="PTHR23020">
    <property type="entry name" value="UNCHARACTERIZED NUCLEAR HORMONE RECEPTOR-RELATED"/>
    <property type="match status" value="1"/>
</dbReference>
<reference evidence="3" key="1">
    <citation type="submission" date="2024-02" db="UniProtKB">
        <authorList>
            <consortium name="WormBaseParasite"/>
        </authorList>
    </citation>
    <scope>IDENTIFICATION</scope>
</reference>
<evidence type="ECO:0000259" key="1">
    <source>
        <dbReference type="SMART" id="SM00587"/>
    </source>
</evidence>
<dbReference type="PANTHER" id="PTHR23020:SF8">
    <property type="entry name" value="CHK KINASE-LIKE DOMAIN-CONTAINING PROTEIN"/>
    <property type="match status" value="1"/>
</dbReference>